<evidence type="ECO:0000259" key="2">
    <source>
        <dbReference type="Pfam" id="PF07811"/>
    </source>
</evidence>
<evidence type="ECO:0000256" key="1">
    <source>
        <dbReference type="SAM" id="Phobius"/>
    </source>
</evidence>
<keyword evidence="1" id="KW-0472">Membrane</keyword>
<reference evidence="3" key="1">
    <citation type="submission" date="2019-02" db="EMBL/GenBank/DDBJ databases">
        <title>A novel Candidatus Liberibacter species associated with the New Zealand native fuchsia psyllid, Ctenarytaina fuchsiae.</title>
        <authorList>
            <person name="Thompson S.M."/>
            <person name="Jorgensen N."/>
            <person name="David C."/>
            <person name="Bulman S.R."/>
            <person name="Smith G.R."/>
        </authorList>
    </citation>
    <scope>NUCLEOTIDE SEQUENCE</scope>
    <source>
        <strain evidence="3">Oxford</strain>
    </source>
</reference>
<sequence length="199" mass="23235">MSRSMVYLIWVYIMKKSFLRSFKRAILIREGAVAIEFSMLVIPYFLVVFAILEISISLVAEQLFDSTAYTLARKISTGEVRANTTHEQFKKMFCDEIKILFSCEETTKKRFFMDVQKIQSLHDISTIMPKKVNDKKDPNEADYSRFGFRPGGSGTYNVLRAYYYWPLMTDFMSYMLRGTKGGYILMRSVIAFKNEPFLD</sequence>
<organism evidence="3 4">
    <name type="scientific">Candidatus Liberibacter ctenarytainae</name>
    <dbReference type="NCBI Taxonomy" id="2020335"/>
    <lineage>
        <taxon>Bacteria</taxon>
        <taxon>Pseudomonadati</taxon>
        <taxon>Pseudomonadota</taxon>
        <taxon>Alphaproteobacteria</taxon>
        <taxon>Hyphomicrobiales</taxon>
        <taxon>Rhizobiaceae</taxon>
        <taxon>Liberibacter</taxon>
    </lineage>
</organism>
<name>A0A937AK03_9HYPH</name>
<dbReference type="Pfam" id="PF07811">
    <property type="entry name" value="TadE"/>
    <property type="match status" value="1"/>
</dbReference>
<feature type="transmembrane region" description="Helical" evidence="1">
    <location>
        <begin position="26"/>
        <end position="52"/>
    </location>
</feature>
<keyword evidence="1" id="KW-0812">Transmembrane</keyword>
<evidence type="ECO:0000313" key="4">
    <source>
        <dbReference type="Proteomes" id="UP000736856"/>
    </source>
</evidence>
<evidence type="ECO:0000313" key="3">
    <source>
        <dbReference type="EMBL" id="MBL0848866.1"/>
    </source>
</evidence>
<dbReference type="InterPro" id="IPR012495">
    <property type="entry name" value="TadE-like_dom"/>
</dbReference>
<accession>A0A937AK03</accession>
<protein>
    <submittedName>
        <fullName evidence="3">Pilus assembly protein</fullName>
    </submittedName>
</protein>
<feature type="domain" description="TadE-like" evidence="2">
    <location>
        <begin position="31"/>
        <end position="73"/>
    </location>
</feature>
<dbReference type="EMBL" id="SEOL01000003">
    <property type="protein sequence ID" value="MBL0848866.1"/>
    <property type="molecule type" value="Genomic_DNA"/>
</dbReference>
<keyword evidence="1" id="KW-1133">Transmembrane helix</keyword>
<comment type="caution">
    <text evidence="3">The sequence shown here is derived from an EMBL/GenBank/DDBJ whole genome shotgun (WGS) entry which is preliminary data.</text>
</comment>
<proteinExistence type="predicted"/>
<dbReference type="AlphaFoldDB" id="A0A937AK03"/>
<dbReference type="Proteomes" id="UP000736856">
    <property type="component" value="Unassembled WGS sequence"/>
</dbReference>
<gene>
    <name evidence="3" type="ORF">EU981_02020</name>
</gene>